<keyword evidence="5 7" id="KW-0472">Membrane</keyword>
<proteinExistence type="predicted"/>
<feature type="transmembrane region" description="Helical" evidence="7">
    <location>
        <begin position="293"/>
        <end position="323"/>
    </location>
</feature>
<evidence type="ECO:0000256" key="5">
    <source>
        <dbReference type="ARBA" id="ARBA00023136"/>
    </source>
</evidence>
<evidence type="ECO:0000313" key="9">
    <source>
        <dbReference type="Proteomes" id="UP001329313"/>
    </source>
</evidence>
<feature type="transmembrane region" description="Helical" evidence="7">
    <location>
        <begin position="266"/>
        <end position="287"/>
    </location>
</feature>
<reference evidence="8 9" key="1">
    <citation type="submission" date="2023-10" db="EMBL/GenBank/DDBJ databases">
        <title>Y20.</title>
        <authorList>
            <person name="Zhang G."/>
            <person name="Ding Y."/>
        </authorList>
    </citation>
    <scope>NUCLEOTIDE SEQUENCE [LARGE SCALE GENOMIC DNA]</scope>
    <source>
        <strain evidence="8 9">Y20</strain>
    </source>
</reference>
<dbReference type="AlphaFoldDB" id="A0AAU0MF78"/>
<name>A0AAU0MF78_9MICO</name>
<dbReference type="RefSeq" id="WP_330170015.1">
    <property type="nucleotide sequence ID" value="NZ_CP137080.1"/>
</dbReference>
<dbReference type="InterPro" id="IPR017039">
    <property type="entry name" value="Virul_fac_BrkB"/>
</dbReference>
<dbReference type="PANTHER" id="PTHR30213">
    <property type="entry name" value="INNER MEMBRANE PROTEIN YHJD"/>
    <property type="match status" value="1"/>
</dbReference>
<feature type="transmembrane region" description="Helical" evidence="7">
    <location>
        <begin position="144"/>
        <end position="165"/>
    </location>
</feature>
<evidence type="ECO:0000256" key="7">
    <source>
        <dbReference type="SAM" id="Phobius"/>
    </source>
</evidence>
<dbReference type="Pfam" id="PF03631">
    <property type="entry name" value="Virul_fac_BrkB"/>
    <property type="match status" value="1"/>
</dbReference>
<organism evidence="8 9">
    <name type="scientific">Microbacterium limosum</name>
    <dbReference type="NCBI Taxonomy" id="3079935"/>
    <lineage>
        <taxon>Bacteria</taxon>
        <taxon>Bacillati</taxon>
        <taxon>Actinomycetota</taxon>
        <taxon>Actinomycetes</taxon>
        <taxon>Micrococcales</taxon>
        <taxon>Microbacteriaceae</taxon>
        <taxon>Microbacterium</taxon>
    </lineage>
</organism>
<protein>
    <submittedName>
        <fullName evidence="8">YihY/virulence factor BrkB family protein</fullName>
    </submittedName>
</protein>
<evidence type="ECO:0000256" key="2">
    <source>
        <dbReference type="ARBA" id="ARBA00022475"/>
    </source>
</evidence>
<dbReference type="Proteomes" id="UP001329313">
    <property type="component" value="Chromosome"/>
</dbReference>
<dbReference type="EMBL" id="CP137080">
    <property type="protein sequence ID" value="WOQ68874.1"/>
    <property type="molecule type" value="Genomic_DNA"/>
</dbReference>
<evidence type="ECO:0000256" key="1">
    <source>
        <dbReference type="ARBA" id="ARBA00004651"/>
    </source>
</evidence>
<evidence type="ECO:0000256" key="4">
    <source>
        <dbReference type="ARBA" id="ARBA00022989"/>
    </source>
</evidence>
<feature type="region of interest" description="Disordered" evidence="6">
    <location>
        <begin position="383"/>
        <end position="404"/>
    </location>
</feature>
<evidence type="ECO:0000313" key="8">
    <source>
        <dbReference type="EMBL" id="WOQ68874.1"/>
    </source>
</evidence>
<feature type="transmembrane region" description="Helical" evidence="7">
    <location>
        <begin position="229"/>
        <end position="254"/>
    </location>
</feature>
<feature type="transmembrane region" description="Helical" evidence="7">
    <location>
        <begin position="186"/>
        <end position="217"/>
    </location>
</feature>
<keyword evidence="2" id="KW-1003">Cell membrane</keyword>
<keyword evidence="9" id="KW-1185">Reference proteome</keyword>
<comment type="subcellular location">
    <subcellularLocation>
        <location evidence="1">Cell membrane</location>
        <topology evidence="1">Multi-pass membrane protein</topology>
    </subcellularLocation>
</comment>
<accession>A0AAU0MF78</accession>
<gene>
    <name evidence="8" type="ORF">RYJ27_09145</name>
</gene>
<dbReference type="PANTHER" id="PTHR30213:SF1">
    <property type="entry name" value="INNER MEMBRANE PROTEIN YHJD"/>
    <property type="match status" value="1"/>
</dbReference>
<feature type="transmembrane region" description="Helical" evidence="7">
    <location>
        <begin position="65"/>
        <end position="88"/>
    </location>
</feature>
<dbReference type="KEGG" id="mliy:RYJ27_09145"/>
<evidence type="ECO:0000256" key="3">
    <source>
        <dbReference type="ARBA" id="ARBA00022692"/>
    </source>
</evidence>
<dbReference type="GO" id="GO:0005886">
    <property type="term" value="C:plasma membrane"/>
    <property type="evidence" value="ECO:0007669"/>
    <property type="project" value="UniProtKB-SubCell"/>
</dbReference>
<keyword evidence="3 7" id="KW-0812">Transmembrane</keyword>
<evidence type="ECO:0000256" key="6">
    <source>
        <dbReference type="SAM" id="MobiDB-lite"/>
    </source>
</evidence>
<sequence>MTDRPSPDASAEDDGATQWRARWESAQDSLRTRLEEPVETATRITRRTLAWFPIRVWRHFLRHNGFLLAAGVSYQALFAIFGVIYLAFATVGLWLGASRTAIEGLISVINDYIPNLISEQGLVTPEQVEAVATNSASTLGITGAIALVIVVWTAIGFITFARRAVRDIFGLPFDTRSYVLLKARDLLAAVVFGVALLVGAVIGSIATWALGLLFALFGLEDLSALSNVLARIASLLVSFAINGAALAAMFRFLTGAALPWARIWPGSLLGGGAIVVLQVGAGLLLSYTPSNPLLATFAVLIGFLLWFRLNSIVILVAGAWIAVAASDRDLEIAEQTAEERARAEYDALLLAAEVRLREARAARDAAPWYRSWAAARREGRAEEELARIRETPPPPVRTGGVFDF</sequence>
<keyword evidence="4 7" id="KW-1133">Transmembrane helix</keyword>